<name>A0A6V7XAH8_MELEN</name>
<dbReference type="InterPro" id="IPR036028">
    <property type="entry name" value="SH3-like_dom_sf"/>
</dbReference>
<gene>
    <name evidence="1" type="ORF">MENT_LOCUS49129</name>
</gene>
<organism evidence="1 2">
    <name type="scientific">Meloidogyne enterolobii</name>
    <name type="common">Root-knot nematode worm</name>
    <name type="synonym">Meloidogyne mayaguensis</name>
    <dbReference type="NCBI Taxonomy" id="390850"/>
    <lineage>
        <taxon>Eukaryota</taxon>
        <taxon>Metazoa</taxon>
        <taxon>Ecdysozoa</taxon>
        <taxon>Nematoda</taxon>
        <taxon>Chromadorea</taxon>
        <taxon>Rhabditida</taxon>
        <taxon>Tylenchina</taxon>
        <taxon>Tylenchomorpha</taxon>
        <taxon>Tylenchoidea</taxon>
        <taxon>Meloidogynidae</taxon>
        <taxon>Meloidogyninae</taxon>
        <taxon>Meloidogyne</taxon>
    </lineage>
</organism>
<dbReference type="SUPFAM" id="SSF50044">
    <property type="entry name" value="SH3-domain"/>
    <property type="match status" value="1"/>
</dbReference>
<protein>
    <submittedName>
        <fullName evidence="1">Uncharacterized protein</fullName>
    </submittedName>
</protein>
<accession>A0A6V7XAH8</accession>
<evidence type="ECO:0000313" key="1">
    <source>
        <dbReference type="EMBL" id="CAD2195997.1"/>
    </source>
</evidence>
<dbReference type="AlphaFoldDB" id="A0A6V7XAH8"/>
<evidence type="ECO:0000313" key="2">
    <source>
        <dbReference type="Proteomes" id="UP000580250"/>
    </source>
</evidence>
<dbReference type="Proteomes" id="UP000580250">
    <property type="component" value="Unassembled WGS sequence"/>
</dbReference>
<reference evidence="1 2" key="1">
    <citation type="submission" date="2020-08" db="EMBL/GenBank/DDBJ databases">
        <authorList>
            <person name="Koutsovoulos G."/>
            <person name="Danchin GJ E."/>
        </authorList>
    </citation>
    <scope>NUCLEOTIDE SEQUENCE [LARGE SCALE GENOMIC DNA]</scope>
</reference>
<dbReference type="EMBL" id="CAJEWN010001266">
    <property type="protein sequence ID" value="CAD2195997.1"/>
    <property type="molecule type" value="Genomic_DNA"/>
</dbReference>
<sequence>MPEELWAEKGDKISALSPLHNDGFVRAKNINSNKEGNFPMFLLKKYTIFEKFSAFDNIKESDIH</sequence>
<comment type="caution">
    <text evidence="1">The sequence shown here is derived from an EMBL/GenBank/DDBJ whole genome shotgun (WGS) entry which is preliminary data.</text>
</comment>
<proteinExistence type="predicted"/>